<evidence type="ECO:0000256" key="1">
    <source>
        <dbReference type="SAM" id="MobiDB-lite"/>
    </source>
</evidence>
<dbReference type="AlphaFoldDB" id="A0A9Q1G052"/>
<reference evidence="2" key="1">
    <citation type="journal article" date="2023" name="Science">
        <title>Genome structures resolve the early diversification of teleost fishes.</title>
        <authorList>
            <person name="Parey E."/>
            <person name="Louis A."/>
            <person name="Montfort J."/>
            <person name="Bouchez O."/>
            <person name="Roques C."/>
            <person name="Iampietro C."/>
            <person name="Lluch J."/>
            <person name="Castinel A."/>
            <person name="Donnadieu C."/>
            <person name="Desvignes T."/>
            <person name="Floi Bucao C."/>
            <person name="Jouanno E."/>
            <person name="Wen M."/>
            <person name="Mejri S."/>
            <person name="Dirks R."/>
            <person name="Jansen H."/>
            <person name="Henkel C."/>
            <person name="Chen W.J."/>
            <person name="Zahm M."/>
            <person name="Cabau C."/>
            <person name="Klopp C."/>
            <person name="Thompson A.W."/>
            <person name="Robinson-Rechavi M."/>
            <person name="Braasch I."/>
            <person name="Lecointre G."/>
            <person name="Bobe J."/>
            <person name="Postlethwait J.H."/>
            <person name="Berthelot C."/>
            <person name="Roest Crollius H."/>
            <person name="Guiguen Y."/>
        </authorList>
    </citation>
    <scope>NUCLEOTIDE SEQUENCE</scope>
    <source>
        <strain evidence="2">WJC10195</strain>
    </source>
</reference>
<sequence length="198" mass="21319">MDSSGPARYGRTRLNQRFISARAQPRPSLPYRCLFTREMLALGVTGRGFGRTASGAAAGATVTATARPRQDGPSRLPVRTHAGPRSKLPSTAPGRCSDTESLRLQRAGERNRHRPARLRLNAIIQSVPKLPSCTRGGGTGSPSPDRVQSRFPPDRCGDGCSESIAVMPGRAFLRVCDIISSPVDKRGREASHILSFTD</sequence>
<proteinExistence type="predicted"/>
<evidence type="ECO:0000313" key="3">
    <source>
        <dbReference type="Proteomes" id="UP001152622"/>
    </source>
</evidence>
<feature type="region of interest" description="Disordered" evidence="1">
    <location>
        <begin position="129"/>
        <end position="154"/>
    </location>
</feature>
<keyword evidence="3" id="KW-1185">Reference proteome</keyword>
<dbReference type="EMBL" id="JAINUF010000003">
    <property type="protein sequence ID" value="KAJ8371049.1"/>
    <property type="molecule type" value="Genomic_DNA"/>
</dbReference>
<accession>A0A9Q1G052</accession>
<feature type="region of interest" description="Disordered" evidence="1">
    <location>
        <begin position="56"/>
        <end position="98"/>
    </location>
</feature>
<gene>
    <name evidence="2" type="ORF">SKAU_G00110770</name>
</gene>
<evidence type="ECO:0000313" key="2">
    <source>
        <dbReference type="EMBL" id="KAJ8371049.1"/>
    </source>
</evidence>
<dbReference type="Proteomes" id="UP001152622">
    <property type="component" value="Chromosome 3"/>
</dbReference>
<comment type="caution">
    <text evidence="2">The sequence shown here is derived from an EMBL/GenBank/DDBJ whole genome shotgun (WGS) entry which is preliminary data.</text>
</comment>
<name>A0A9Q1G052_SYNKA</name>
<organism evidence="2 3">
    <name type="scientific">Synaphobranchus kaupii</name>
    <name type="common">Kaup's arrowtooth eel</name>
    <dbReference type="NCBI Taxonomy" id="118154"/>
    <lineage>
        <taxon>Eukaryota</taxon>
        <taxon>Metazoa</taxon>
        <taxon>Chordata</taxon>
        <taxon>Craniata</taxon>
        <taxon>Vertebrata</taxon>
        <taxon>Euteleostomi</taxon>
        <taxon>Actinopterygii</taxon>
        <taxon>Neopterygii</taxon>
        <taxon>Teleostei</taxon>
        <taxon>Anguilliformes</taxon>
        <taxon>Synaphobranchidae</taxon>
        <taxon>Synaphobranchus</taxon>
    </lineage>
</organism>
<feature type="compositionally biased region" description="Low complexity" evidence="1">
    <location>
        <begin position="56"/>
        <end position="67"/>
    </location>
</feature>
<protein>
    <submittedName>
        <fullName evidence="2">Uncharacterized protein</fullName>
    </submittedName>
</protein>